<dbReference type="Pfam" id="PF05985">
    <property type="entry name" value="EutC"/>
    <property type="match status" value="1"/>
</dbReference>
<reference evidence="2" key="1">
    <citation type="submission" date="2016-10" db="EMBL/GenBank/DDBJ databases">
        <title>Sequence of Gallionella enrichment culture.</title>
        <authorList>
            <person name="Poehlein A."/>
            <person name="Muehling M."/>
            <person name="Daniel R."/>
        </authorList>
    </citation>
    <scope>NUCLEOTIDE SEQUENCE</scope>
</reference>
<protein>
    <submittedName>
        <fullName evidence="2">Ethanolamine ammonia-lyase light chain</fullName>
        <ecNumber evidence="2">4.3.1.7</ecNumber>
    </submittedName>
</protein>
<dbReference type="EC" id="4.3.1.7" evidence="2"/>
<evidence type="ECO:0000313" key="2">
    <source>
        <dbReference type="EMBL" id="OIQ73529.1"/>
    </source>
</evidence>
<feature type="compositionally biased region" description="Pro residues" evidence="1">
    <location>
        <begin position="69"/>
        <end position="81"/>
    </location>
</feature>
<dbReference type="InterPro" id="IPR009246">
    <property type="entry name" value="EutC"/>
</dbReference>
<dbReference type="InterPro" id="IPR042251">
    <property type="entry name" value="EutC_C"/>
</dbReference>
<accession>A0A1J5PPW0</accession>
<feature type="compositionally biased region" description="Basic and acidic residues" evidence="1">
    <location>
        <begin position="43"/>
        <end position="53"/>
    </location>
</feature>
<dbReference type="AlphaFoldDB" id="A0A1J5PPW0"/>
<dbReference type="EMBL" id="MLJW01002837">
    <property type="protein sequence ID" value="OIQ73529.1"/>
    <property type="molecule type" value="Genomic_DNA"/>
</dbReference>
<feature type="compositionally biased region" description="Low complexity" evidence="1">
    <location>
        <begin position="56"/>
        <end position="68"/>
    </location>
</feature>
<organism evidence="2">
    <name type="scientific">mine drainage metagenome</name>
    <dbReference type="NCBI Taxonomy" id="410659"/>
    <lineage>
        <taxon>unclassified sequences</taxon>
        <taxon>metagenomes</taxon>
        <taxon>ecological metagenomes</taxon>
    </lineage>
</organism>
<name>A0A1J5PPW0_9ZZZZ</name>
<feature type="region of interest" description="Disordered" evidence="1">
    <location>
        <begin position="40"/>
        <end position="81"/>
    </location>
</feature>
<gene>
    <name evidence="2" type="primary">eutC_4</name>
    <name evidence="2" type="ORF">GALL_448370</name>
</gene>
<comment type="caution">
    <text evidence="2">The sequence shown here is derived from an EMBL/GenBank/DDBJ whole genome shotgun (WGS) entry which is preliminary data.</text>
</comment>
<evidence type="ECO:0000256" key="1">
    <source>
        <dbReference type="SAM" id="MobiDB-lite"/>
    </source>
</evidence>
<sequence length="81" mass="8200">MGRSNAERNCISNVRPEGLPCALAAHKLAYLLGGARRLGRSGVDLKDDSEARSLEAPASANPASALAAPPGPGPAPRSPAE</sequence>
<proteinExistence type="predicted"/>
<keyword evidence="2" id="KW-0456">Lyase</keyword>
<dbReference type="GO" id="GO:0008851">
    <property type="term" value="F:ethanolamine ammonia-lyase activity"/>
    <property type="evidence" value="ECO:0007669"/>
    <property type="project" value="UniProtKB-EC"/>
</dbReference>
<dbReference type="GO" id="GO:0006520">
    <property type="term" value="P:amino acid metabolic process"/>
    <property type="evidence" value="ECO:0007669"/>
    <property type="project" value="InterPro"/>
</dbReference>
<dbReference type="Gene3D" id="3.40.50.11240">
    <property type="entry name" value="Ethanolamine ammonia-lyase light chain (EutC)"/>
    <property type="match status" value="1"/>
</dbReference>